<reference evidence="2 3" key="2">
    <citation type="journal article" date="2012" name="Eukaryot. Cell">
        <title>Genome update of Botrytis cinerea strains B05.10 and T4.</title>
        <authorList>
            <person name="Staats M."/>
            <person name="van Kan J.A."/>
        </authorList>
    </citation>
    <scope>NUCLEOTIDE SEQUENCE [LARGE SCALE GENOMIC DNA]</scope>
    <source>
        <strain evidence="2 3">B05.10</strain>
    </source>
</reference>
<evidence type="ECO:0000313" key="2">
    <source>
        <dbReference type="EMBL" id="ATZ53460.1"/>
    </source>
</evidence>
<proteinExistence type="predicted"/>
<dbReference type="RefSeq" id="XP_001548597.1">
    <property type="nucleotide sequence ID" value="XM_001548547.2"/>
</dbReference>
<dbReference type="InterPro" id="IPR045518">
    <property type="entry name" value="2EXR"/>
</dbReference>
<dbReference type="KEGG" id="bfu:BCIN_09g03060"/>
<dbReference type="OrthoDB" id="3561261at2759"/>
<reference evidence="2 3" key="1">
    <citation type="journal article" date="2011" name="PLoS Genet.">
        <title>Genomic analysis of the necrotrophic fungal pathogens Sclerotinia sclerotiorum and Botrytis cinerea.</title>
        <authorList>
            <person name="Amselem J."/>
            <person name="Cuomo C.A."/>
            <person name="van Kan J.A."/>
            <person name="Viaud M."/>
            <person name="Benito E.P."/>
            <person name="Couloux A."/>
            <person name="Coutinho P.M."/>
            <person name="de Vries R.P."/>
            <person name="Dyer P.S."/>
            <person name="Fillinger S."/>
            <person name="Fournier E."/>
            <person name="Gout L."/>
            <person name="Hahn M."/>
            <person name="Kohn L."/>
            <person name="Lapalu N."/>
            <person name="Plummer K.M."/>
            <person name="Pradier J.M."/>
            <person name="Quevillon E."/>
            <person name="Sharon A."/>
            <person name="Simon A."/>
            <person name="ten Have A."/>
            <person name="Tudzynski B."/>
            <person name="Tudzynski P."/>
            <person name="Wincker P."/>
            <person name="Andrew M."/>
            <person name="Anthouard V."/>
            <person name="Beever R.E."/>
            <person name="Beffa R."/>
            <person name="Benoit I."/>
            <person name="Bouzid O."/>
            <person name="Brault B."/>
            <person name="Chen Z."/>
            <person name="Choquer M."/>
            <person name="Collemare J."/>
            <person name="Cotton P."/>
            <person name="Danchin E.G."/>
            <person name="Da Silva C."/>
            <person name="Gautier A."/>
            <person name="Giraud C."/>
            <person name="Giraud T."/>
            <person name="Gonzalez C."/>
            <person name="Grossetete S."/>
            <person name="Guldener U."/>
            <person name="Henrissat B."/>
            <person name="Howlett B.J."/>
            <person name="Kodira C."/>
            <person name="Kretschmer M."/>
            <person name="Lappartient A."/>
            <person name="Leroch M."/>
            <person name="Levis C."/>
            <person name="Mauceli E."/>
            <person name="Neuveglise C."/>
            <person name="Oeser B."/>
            <person name="Pearson M."/>
            <person name="Poulain J."/>
            <person name="Poussereau N."/>
            <person name="Quesneville H."/>
            <person name="Rascle C."/>
            <person name="Schumacher J."/>
            <person name="Segurens B."/>
            <person name="Sexton A."/>
            <person name="Silva E."/>
            <person name="Sirven C."/>
            <person name="Soanes D.M."/>
            <person name="Talbot N.J."/>
            <person name="Templeton M."/>
            <person name="Yandava C."/>
            <person name="Yarden O."/>
            <person name="Zeng Q."/>
            <person name="Rollins J.A."/>
            <person name="Lebrun M.H."/>
            <person name="Dickman M."/>
        </authorList>
    </citation>
    <scope>NUCLEOTIDE SEQUENCE [LARGE SCALE GENOMIC DNA]</scope>
    <source>
        <strain evidence="2 3">B05.10</strain>
    </source>
</reference>
<dbReference type="EMBL" id="CP009813">
    <property type="protein sequence ID" value="ATZ53460.1"/>
    <property type="molecule type" value="Genomic_DNA"/>
</dbReference>
<protein>
    <recommendedName>
        <fullName evidence="1">2EXR domain-containing protein</fullName>
    </recommendedName>
</protein>
<dbReference type="AlphaFoldDB" id="A0A384JSG3"/>
<dbReference type="Proteomes" id="UP000001798">
    <property type="component" value="Chromosome 9"/>
</dbReference>
<feature type="domain" description="2EXR" evidence="1">
    <location>
        <begin position="14"/>
        <end position="110"/>
    </location>
</feature>
<name>A0A384JSG3_BOTFB</name>
<dbReference type="GeneID" id="5429066"/>
<dbReference type="PANTHER" id="PTHR35910:SF6">
    <property type="entry name" value="2EXR DOMAIN-CONTAINING PROTEIN"/>
    <property type="match status" value="1"/>
</dbReference>
<evidence type="ECO:0000259" key="1">
    <source>
        <dbReference type="Pfam" id="PF20150"/>
    </source>
</evidence>
<gene>
    <name evidence="2" type="ORF">BCIN_09g03060</name>
</gene>
<organism evidence="2 3">
    <name type="scientific">Botryotinia fuckeliana (strain B05.10)</name>
    <name type="common">Noble rot fungus</name>
    <name type="synonym">Botrytis cinerea</name>
    <dbReference type="NCBI Taxonomy" id="332648"/>
    <lineage>
        <taxon>Eukaryota</taxon>
        <taxon>Fungi</taxon>
        <taxon>Dikarya</taxon>
        <taxon>Ascomycota</taxon>
        <taxon>Pezizomycotina</taxon>
        <taxon>Leotiomycetes</taxon>
        <taxon>Helotiales</taxon>
        <taxon>Sclerotiniaceae</taxon>
        <taxon>Botrytis</taxon>
    </lineage>
</organism>
<dbReference type="Pfam" id="PF20150">
    <property type="entry name" value="2EXR"/>
    <property type="match status" value="1"/>
</dbReference>
<accession>A0A384JSG3</accession>
<evidence type="ECO:0000313" key="3">
    <source>
        <dbReference type="Proteomes" id="UP000001798"/>
    </source>
</evidence>
<dbReference type="PANTHER" id="PTHR35910">
    <property type="entry name" value="2EXR DOMAIN-CONTAINING PROTEIN"/>
    <property type="match status" value="1"/>
</dbReference>
<sequence>MSLSSTAEIKSVVFPQFKNFPTDIRLIVWEYCIPPSRVVVLTHEPIKTPVNRVDDIWAFRSQTPVPAILFVNRESYHITTKFYERTFINGYREGTHTLAETWFDFKRDILYLPQQHIAAQLSDFLSALPRSTHGNQDTGGFNRVENLALPIRWLPNFARVSDGTIHKPLTRLLGTFGSVKKVYFIAGQDPPHPCTESDVVFQDGWHLPCRCIEMFELSKARDATLLAPEPFPPYSVARHMVENESFVVDEELLGIDREKWNDRVATRSQSLAINITGERDGPDERHWEMPDFETRILVSQDYQVKFEAQRLEYLNMIEENVKRHENHKEDECNCQLVSSSDRIFQGQR</sequence>
<dbReference type="VEuPathDB" id="FungiDB:Bcin09g03060"/>
<reference evidence="2 3" key="3">
    <citation type="journal article" date="2017" name="Mol. Plant Pathol.">
        <title>A gapless genome sequence of the fungus Botrytis cinerea.</title>
        <authorList>
            <person name="Van Kan J.A."/>
            <person name="Stassen J.H."/>
            <person name="Mosbach A."/>
            <person name="Van Der Lee T.A."/>
            <person name="Faino L."/>
            <person name="Farmer A.D."/>
            <person name="Papasotiriou D.G."/>
            <person name="Zhou S."/>
            <person name="Seidl M.F."/>
            <person name="Cottam E."/>
            <person name="Edel D."/>
            <person name="Hahn M."/>
            <person name="Schwartz D.C."/>
            <person name="Dietrich R.A."/>
            <person name="Widdison S."/>
            <person name="Scalliet G."/>
        </authorList>
    </citation>
    <scope>NUCLEOTIDE SEQUENCE [LARGE SCALE GENOMIC DNA]</scope>
    <source>
        <strain evidence="2 3">B05.10</strain>
    </source>
</reference>
<keyword evidence="3" id="KW-1185">Reference proteome</keyword>